<proteinExistence type="predicted"/>
<organism evidence="1 2">
    <name type="scientific">Streptococcus gallinaceus</name>
    <dbReference type="NCBI Taxonomy" id="165758"/>
    <lineage>
        <taxon>Bacteria</taxon>
        <taxon>Bacillati</taxon>
        <taxon>Bacillota</taxon>
        <taxon>Bacilli</taxon>
        <taxon>Lactobacillales</taxon>
        <taxon>Streptococcaceae</taxon>
        <taxon>Streptococcus</taxon>
    </lineage>
</organism>
<dbReference type="InterPro" id="IPR021512">
    <property type="entry name" value="DUF3173"/>
</dbReference>
<keyword evidence="2" id="KW-1185">Reference proteome</keyword>
<gene>
    <name evidence="1" type="ORF">ABID27_001608</name>
</gene>
<evidence type="ECO:0000313" key="1">
    <source>
        <dbReference type="EMBL" id="MET3644977.1"/>
    </source>
</evidence>
<name>A0ABV2JM48_9STRE</name>
<dbReference type="EMBL" id="JBEPMK010000005">
    <property type="protein sequence ID" value="MET3644977.1"/>
    <property type="molecule type" value="Genomic_DNA"/>
</dbReference>
<evidence type="ECO:0008006" key="3">
    <source>
        <dbReference type="Google" id="ProtNLM"/>
    </source>
</evidence>
<sequence>MIATITKDDLIQLGFSEGTSRRIIKQGKALLVERGFTVYQNKRIGTIPVTIATELLGFDVQNSPLARR</sequence>
<dbReference type="RefSeq" id="WP_354281426.1">
    <property type="nucleotide sequence ID" value="NZ_JBEPMK010000005.1"/>
</dbReference>
<reference evidence="1 2" key="1">
    <citation type="submission" date="2024-06" db="EMBL/GenBank/DDBJ databases">
        <title>Genomic Encyclopedia of Type Strains, Phase IV (KMG-IV): sequencing the most valuable type-strain genomes for metagenomic binning, comparative biology and taxonomic classification.</title>
        <authorList>
            <person name="Goeker M."/>
        </authorList>
    </citation>
    <scope>NUCLEOTIDE SEQUENCE [LARGE SCALE GENOMIC DNA]</scope>
    <source>
        <strain evidence="1 2">DSM 15349</strain>
    </source>
</reference>
<dbReference type="Pfam" id="PF11372">
    <property type="entry name" value="DUF3173"/>
    <property type="match status" value="1"/>
</dbReference>
<dbReference type="Proteomes" id="UP001549055">
    <property type="component" value="Unassembled WGS sequence"/>
</dbReference>
<evidence type="ECO:0000313" key="2">
    <source>
        <dbReference type="Proteomes" id="UP001549055"/>
    </source>
</evidence>
<accession>A0ABV2JM48</accession>
<comment type="caution">
    <text evidence="1">The sequence shown here is derived from an EMBL/GenBank/DDBJ whole genome shotgun (WGS) entry which is preliminary data.</text>
</comment>
<protein>
    <recommendedName>
        <fullName evidence="3">DUF3173 domain-containing protein</fullName>
    </recommendedName>
</protein>